<feature type="transmembrane region" description="Helical" evidence="1">
    <location>
        <begin position="191"/>
        <end position="209"/>
    </location>
</feature>
<feature type="transmembrane region" description="Helical" evidence="1">
    <location>
        <begin position="477"/>
        <end position="498"/>
    </location>
</feature>
<dbReference type="HOGENOM" id="CLU_483181_0_0_1"/>
<dbReference type="OrthoDB" id="5427664at2759"/>
<dbReference type="Proteomes" id="UP000030151">
    <property type="component" value="Unassembled WGS sequence"/>
</dbReference>
<proteinExistence type="predicted"/>
<gene>
    <name evidence="3" type="ORF">X797_009821</name>
</gene>
<dbReference type="EMBL" id="JELW01000041">
    <property type="protein sequence ID" value="EXU97056.1"/>
    <property type="molecule type" value="Genomic_DNA"/>
</dbReference>
<evidence type="ECO:0000313" key="3">
    <source>
        <dbReference type="EMBL" id="EXU97056.1"/>
    </source>
</evidence>
<feature type="transmembrane region" description="Helical" evidence="1">
    <location>
        <begin position="443"/>
        <end position="465"/>
    </location>
</feature>
<evidence type="ECO:0000313" key="4">
    <source>
        <dbReference type="Proteomes" id="UP000030151"/>
    </source>
</evidence>
<keyword evidence="1" id="KW-0812">Transmembrane</keyword>
<feature type="transmembrane region" description="Helical" evidence="1">
    <location>
        <begin position="138"/>
        <end position="156"/>
    </location>
</feature>
<feature type="transmembrane region" description="Helical" evidence="1">
    <location>
        <begin position="73"/>
        <end position="96"/>
    </location>
</feature>
<feature type="transmembrane region" description="Helical" evidence="1">
    <location>
        <begin position="108"/>
        <end position="126"/>
    </location>
</feature>
<keyword evidence="2" id="KW-0732">Signal</keyword>
<comment type="caution">
    <text evidence="3">The sequence shown here is derived from an EMBL/GenBank/DDBJ whole genome shotgun (WGS) entry which is preliminary data.</text>
</comment>
<keyword evidence="1" id="KW-1133">Transmembrane helix</keyword>
<dbReference type="PANTHER" id="PTHR37577:SF1">
    <property type="entry name" value="INTEGRAL MEMBRANE PROTEIN"/>
    <property type="match status" value="1"/>
</dbReference>
<feature type="signal peptide" evidence="2">
    <location>
        <begin position="1"/>
        <end position="16"/>
    </location>
</feature>
<sequence>MAWVSVVLLLLYYVLAFDPGVSPFANKQGSYPSPSSSTNLVDAIVFQVFRILRSRLSLKPESHLQLEGAFNRCILMLADTQLITGIAIMVSGYYSLTCGLSAYHWQTVLYLAWFSCLTHLSALTCLRTHLHVHPTARTGRLLLMTALLALLFVGFVPTGHFDFRDHQVPEKISDSAPAVCYFKGGMDRDGTPFASMVLTLLLLAYGYLVRVAKLFESSSTVLSRFSRGLLDRNHDKFLNAWARGLPNMRPSVALCVSSLVLSASWASTRLANLRRSGDVGDNDWTFGQVISLVLLAGPALSIAQLVYSCCLSPGQYRTQEYGNTGADTCIQGDMVQGPELAPCQPPPSECALAGVEIIPLEESHSSLPGDRNRSLADHSSTSILVRAATPAGNVEETRVEPSASHHYQILQSPGHVEQLQPRSDIDAEVIRILQLGRSAYPGLLGFADILIPSAPLLYFFASILAGVDFVVLLTHQILYFFILLPVFSQAFIICVFFLKLCRVRRQVEAVVRCGLGVGLAVSAINALRWDPPFYILLGLLQ</sequence>
<dbReference type="InterPro" id="IPR053018">
    <property type="entry name" value="Elsinochrome_Biosynth-Asso"/>
</dbReference>
<feature type="chain" id="PRO_5001980711" evidence="2">
    <location>
        <begin position="17"/>
        <end position="541"/>
    </location>
</feature>
<dbReference type="eggNOG" id="ENOG502SQSC">
    <property type="taxonomic scope" value="Eukaryota"/>
</dbReference>
<keyword evidence="1" id="KW-0472">Membrane</keyword>
<evidence type="ECO:0000256" key="2">
    <source>
        <dbReference type="SAM" id="SignalP"/>
    </source>
</evidence>
<protein>
    <submittedName>
        <fullName evidence="3">Uncharacterized protein</fullName>
    </submittedName>
</protein>
<feature type="transmembrane region" description="Helical" evidence="1">
    <location>
        <begin position="251"/>
        <end position="268"/>
    </location>
</feature>
<organism evidence="3 4">
    <name type="scientific">Metarhizium robertsii</name>
    <dbReference type="NCBI Taxonomy" id="568076"/>
    <lineage>
        <taxon>Eukaryota</taxon>
        <taxon>Fungi</taxon>
        <taxon>Dikarya</taxon>
        <taxon>Ascomycota</taxon>
        <taxon>Pezizomycotina</taxon>
        <taxon>Sordariomycetes</taxon>
        <taxon>Hypocreomycetidae</taxon>
        <taxon>Hypocreales</taxon>
        <taxon>Clavicipitaceae</taxon>
        <taxon>Metarhizium</taxon>
    </lineage>
</organism>
<evidence type="ECO:0000256" key="1">
    <source>
        <dbReference type="SAM" id="Phobius"/>
    </source>
</evidence>
<dbReference type="AlphaFoldDB" id="A0A0A1UNU8"/>
<name>A0A0A1UNU8_9HYPO</name>
<dbReference type="PANTHER" id="PTHR37577">
    <property type="entry name" value="INTEGRAL MEMBRANE PROTEIN"/>
    <property type="match status" value="1"/>
</dbReference>
<feature type="transmembrane region" description="Helical" evidence="1">
    <location>
        <begin position="510"/>
        <end position="529"/>
    </location>
</feature>
<reference evidence="3 4" key="1">
    <citation type="submission" date="2014-02" db="EMBL/GenBank/DDBJ databases">
        <title>The genome sequence of the entomopathogenic fungus Metarhizium robertsii ARSEF 2575.</title>
        <authorList>
            <person name="Giuliano Garisto Donzelli B."/>
            <person name="Roe B.A."/>
            <person name="Macmil S.L."/>
            <person name="Krasnoff S.B."/>
            <person name="Gibson D.M."/>
        </authorList>
    </citation>
    <scope>NUCLEOTIDE SEQUENCE [LARGE SCALE GENOMIC DNA]</scope>
    <source>
        <strain evidence="3 4">ARSEF 2575</strain>
    </source>
</reference>
<feature type="transmembrane region" description="Helical" evidence="1">
    <location>
        <begin position="288"/>
        <end position="307"/>
    </location>
</feature>
<accession>A0A0A1UNU8</accession>